<proteinExistence type="predicted"/>
<protein>
    <submittedName>
        <fullName evidence="2">Uncharacterized protein</fullName>
    </submittedName>
</protein>
<evidence type="ECO:0000313" key="2">
    <source>
        <dbReference type="EMBL" id="MDO1536259.1"/>
    </source>
</evidence>
<evidence type="ECO:0000313" key="3">
    <source>
        <dbReference type="Proteomes" id="UP001169027"/>
    </source>
</evidence>
<name>A0ABT8SBG6_9BURK</name>
<accession>A0ABT8SBG6</accession>
<organism evidence="2 3">
    <name type="scientific">Variovorax ginsengisoli</name>
    <dbReference type="NCBI Taxonomy" id="363844"/>
    <lineage>
        <taxon>Bacteria</taxon>
        <taxon>Pseudomonadati</taxon>
        <taxon>Pseudomonadota</taxon>
        <taxon>Betaproteobacteria</taxon>
        <taxon>Burkholderiales</taxon>
        <taxon>Comamonadaceae</taxon>
        <taxon>Variovorax</taxon>
    </lineage>
</organism>
<keyword evidence="3" id="KW-1185">Reference proteome</keyword>
<dbReference type="RefSeq" id="WP_301814255.1">
    <property type="nucleotide sequence ID" value="NZ_JAUJZH010000026.1"/>
</dbReference>
<comment type="caution">
    <text evidence="2">The sequence shown here is derived from an EMBL/GenBank/DDBJ whole genome shotgun (WGS) entry which is preliminary data.</text>
</comment>
<feature type="region of interest" description="Disordered" evidence="1">
    <location>
        <begin position="1"/>
        <end position="51"/>
    </location>
</feature>
<sequence>MSTPKVPSEDDPAQLPVEPEFPTDADPTNPHSDEGQPGADENAAGFVKEKL</sequence>
<reference evidence="2" key="1">
    <citation type="submission" date="2023-06" db="EMBL/GenBank/DDBJ databases">
        <authorList>
            <person name="Jiang Y."/>
            <person name="Liu Q."/>
        </authorList>
    </citation>
    <scope>NUCLEOTIDE SEQUENCE</scope>
    <source>
        <strain evidence="2">CGMCC 1.12090</strain>
    </source>
</reference>
<dbReference type="EMBL" id="JAUKVY010000026">
    <property type="protein sequence ID" value="MDO1536259.1"/>
    <property type="molecule type" value="Genomic_DNA"/>
</dbReference>
<gene>
    <name evidence="2" type="ORF">Q2T77_28625</name>
</gene>
<evidence type="ECO:0000256" key="1">
    <source>
        <dbReference type="SAM" id="MobiDB-lite"/>
    </source>
</evidence>
<dbReference type="Proteomes" id="UP001169027">
    <property type="component" value="Unassembled WGS sequence"/>
</dbReference>